<reference evidence="2 3" key="1">
    <citation type="submission" date="2020-04" db="EMBL/GenBank/DDBJ databases">
        <authorList>
            <person name="Wallbank WR R."/>
            <person name="Pardo Diaz C."/>
            <person name="Kozak K."/>
            <person name="Martin S."/>
            <person name="Jiggins C."/>
            <person name="Moest M."/>
            <person name="Warren A I."/>
            <person name="Byers J.R.P. K."/>
            <person name="Montejo-Kovacevich G."/>
            <person name="Yen C E."/>
        </authorList>
    </citation>
    <scope>NUCLEOTIDE SEQUENCE [LARGE SCALE GENOMIC DNA]</scope>
</reference>
<name>A0A8S0YYE9_ARCPL</name>
<feature type="domain" description="Reverse transcriptase" evidence="1">
    <location>
        <begin position="1"/>
        <end position="108"/>
    </location>
</feature>
<comment type="caution">
    <text evidence="2">The sequence shown here is derived from an EMBL/GenBank/DDBJ whole genome shotgun (WGS) entry which is preliminary data.</text>
</comment>
<proteinExistence type="predicted"/>
<dbReference type="AlphaFoldDB" id="A0A8S0YYE9"/>
<keyword evidence="3" id="KW-1185">Reference proteome</keyword>
<evidence type="ECO:0000313" key="2">
    <source>
        <dbReference type="EMBL" id="CAB3224665.1"/>
    </source>
</evidence>
<protein>
    <recommendedName>
        <fullName evidence="1">Reverse transcriptase domain-containing protein</fullName>
    </recommendedName>
</protein>
<dbReference type="InterPro" id="IPR000477">
    <property type="entry name" value="RT_dom"/>
</dbReference>
<gene>
    <name evidence="2" type="ORF">APLA_LOCUS2137</name>
</gene>
<dbReference type="Proteomes" id="UP000494106">
    <property type="component" value="Unassembled WGS sequence"/>
</dbReference>
<evidence type="ECO:0000313" key="3">
    <source>
        <dbReference type="Proteomes" id="UP000494106"/>
    </source>
</evidence>
<sequence length="125" mass="14213">MKTLDWKEKGININLRNMSYLRFADDLILVAESAVELQIMLAQLHEASLSIGIGMNMLKTKRSASDTVSRGSHCDSIRAVSSGLTGDDYRWHRTNSTEPSRVYLYRSVRARHTLLNLIIVFTHAY</sequence>
<organism evidence="2 3">
    <name type="scientific">Arctia plantaginis</name>
    <name type="common">Wood tiger moth</name>
    <name type="synonym">Phalaena plantaginis</name>
    <dbReference type="NCBI Taxonomy" id="874455"/>
    <lineage>
        <taxon>Eukaryota</taxon>
        <taxon>Metazoa</taxon>
        <taxon>Ecdysozoa</taxon>
        <taxon>Arthropoda</taxon>
        <taxon>Hexapoda</taxon>
        <taxon>Insecta</taxon>
        <taxon>Pterygota</taxon>
        <taxon>Neoptera</taxon>
        <taxon>Endopterygota</taxon>
        <taxon>Lepidoptera</taxon>
        <taxon>Glossata</taxon>
        <taxon>Ditrysia</taxon>
        <taxon>Noctuoidea</taxon>
        <taxon>Erebidae</taxon>
        <taxon>Arctiinae</taxon>
        <taxon>Arctia</taxon>
    </lineage>
</organism>
<accession>A0A8S0YYE9</accession>
<evidence type="ECO:0000259" key="1">
    <source>
        <dbReference type="PROSITE" id="PS50878"/>
    </source>
</evidence>
<dbReference type="OrthoDB" id="7480412at2759"/>
<dbReference type="PROSITE" id="PS50878">
    <property type="entry name" value="RT_POL"/>
    <property type="match status" value="1"/>
</dbReference>
<dbReference type="EMBL" id="CADEBC010000159">
    <property type="protein sequence ID" value="CAB3224665.1"/>
    <property type="molecule type" value="Genomic_DNA"/>
</dbReference>